<dbReference type="InterPro" id="IPR020596">
    <property type="entry name" value="rRNA_Ade_Mease_Trfase_CS"/>
</dbReference>
<sequence length="331" mass="35080">MRETGWMMRLLGPAEIRILANKLDLRPTKKLGQNFVIDAGTVRRIVRVADLSPDDVVIEVGPGLGSLTLALLPPAEHVVAVEIDPVLARQLPITVAERAATDEHAAGDEPAEEDGGAAEEADAADGRTIAERNATHKLTIAGRGAADKLTVVNADAMKITLDDLEGHTPTALVANLPYNVAVPVVLHLLEVLPSLRKGLIMVQLEVADRLAAGPGSKVYGVPSVKAAWYADVRRAGPVGRTVFWPVPNVDSGLVSLTRREPPETTASREEVFAVVDAAFAQRRKTLRAALASWAGSPALSEEALRAAGVNPSARGEELDITSFARIAEAKP</sequence>
<comment type="catalytic activity">
    <reaction evidence="7">
        <text>adenosine(1518)/adenosine(1519) in 16S rRNA + 4 S-adenosyl-L-methionine = N(6)-dimethyladenosine(1518)/N(6)-dimethyladenosine(1519) in 16S rRNA + 4 S-adenosyl-L-homocysteine + 4 H(+)</text>
        <dbReference type="Rhea" id="RHEA:19609"/>
        <dbReference type="Rhea" id="RHEA-COMP:10232"/>
        <dbReference type="Rhea" id="RHEA-COMP:10233"/>
        <dbReference type="ChEBI" id="CHEBI:15378"/>
        <dbReference type="ChEBI" id="CHEBI:57856"/>
        <dbReference type="ChEBI" id="CHEBI:59789"/>
        <dbReference type="ChEBI" id="CHEBI:74411"/>
        <dbReference type="ChEBI" id="CHEBI:74493"/>
        <dbReference type="EC" id="2.1.1.182"/>
    </reaction>
</comment>
<keyword evidence="6 7" id="KW-0694">RNA-binding</keyword>
<evidence type="ECO:0000256" key="9">
    <source>
        <dbReference type="SAM" id="MobiDB-lite"/>
    </source>
</evidence>
<dbReference type="HAMAP" id="MF_00607">
    <property type="entry name" value="16SrRNA_methyltr_A"/>
    <property type="match status" value="1"/>
</dbReference>
<dbReference type="Pfam" id="PF00398">
    <property type="entry name" value="RrnaAD"/>
    <property type="match status" value="2"/>
</dbReference>
<dbReference type="SUPFAM" id="SSF53335">
    <property type="entry name" value="S-adenosyl-L-methionine-dependent methyltransferases"/>
    <property type="match status" value="1"/>
</dbReference>
<keyword evidence="12" id="KW-1185">Reference proteome</keyword>
<dbReference type="OrthoDB" id="9814755at2"/>
<dbReference type="GO" id="GO:0003723">
    <property type="term" value="F:RNA binding"/>
    <property type="evidence" value="ECO:0007669"/>
    <property type="project" value="UniProtKB-UniRule"/>
</dbReference>
<comment type="function">
    <text evidence="7">Specifically dimethylates two adjacent adenosines (A1518 and A1519) in the loop of a conserved hairpin near the 3'-end of 16S rRNA in the 30S particle. May play a critical role in biogenesis of 30S subunits.</text>
</comment>
<dbReference type="SMART" id="SM00650">
    <property type="entry name" value="rADc"/>
    <property type="match status" value="1"/>
</dbReference>
<feature type="region of interest" description="Disordered" evidence="9">
    <location>
        <begin position="101"/>
        <end position="127"/>
    </location>
</feature>
<gene>
    <name evidence="7 11" type="primary">rsmA</name>
    <name evidence="7" type="synonym">ksgA</name>
    <name evidence="11" type="ORF">ETD85_41985</name>
</gene>
<dbReference type="PANTHER" id="PTHR11727">
    <property type="entry name" value="DIMETHYLADENOSINE TRANSFERASE"/>
    <property type="match status" value="1"/>
</dbReference>
<dbReference type="AlphaFoldDB" id="A0A5S4G158"/>
<organism evidence="11 12">
    <name type="scientific">Nonomuraea zeae</name>
    <dbReference type="NCBI Taxonomy" id="1642303"/>
    <lineage>
        <taxon>Bacteria</taxon>
        <taxon>Bacillati</taxon>
        <taxon>Actinomycetota</taxon>
        <taxon>Actinomycetes</taxon>
        <taxon>Streptosporangiales</taxon>
        <taxon>Streptosporangiaceae</taxon>
        <taxon>Nonomuraea</taxon>
    </lineage>
</organism>
<dbReference type="PROSITE" id="PS01131">
    <property type="entry name" value="RRNA_A_DIMETH"/>
    <property type="match status" value="1"/>
</dbReference>
<proteinExistence type="inferred from homology"/>
<dbReference type="PROSITE" id="PS51689">
    <property type="entry name" value="SAM_RNA_A_N6_MT"/>
    <property type="match status" value="1"/>
</dbReference>
<dbReference type="FunFam" id="1.10.8.100:FF:000003">
    <property type="entry name" value="Ribosomal RNA small subunit methyltransferase A"/>
    <property type="match status" value="1"/>
</dbReference>
<accession>A0A5S4G158</accession>
<dbReference type="EMBL" id="VCKX01000193">
    <property type="protein sequence ID" value="TMR26592.1"/>
    <property type="molecule type" value="Genomic_DNA"/>
</dbReference>
<evidence type="ECO:0000313" key="12">
    <source>
        <dbReference type="Proteomes" id="UP000306628"/>
    </source>
</evidence>
<feature type="binding site" evidence="7 8">
    <location>
        <position position="34"/>
    </location>
    <ligand>
        <name>S-adenosyl-L-methionine</name>
        <dbReference type="ChEBI" id="CHEBI:59789"/>
    </ligand>
</feature>
<protein>
    <recommendedName>
        <fullName evidence="7">Ribosomal RNA small subunit methyltransferase A</fullName>
        <ecNumber evidence="7">2.1.1.182</ecNumber>
    </recommendedName>
    <alternativeName>
        <fullName evidence="7">16S rRNA (adenine(1518)-N(6)/adenine(1519)-N(6))-dimethyltransferase</fullName>
    </alternativeName>
    <alternativeName>
        <fullName evidence="7">16S rRNA dimethyladenosine transferase</fullName>
    </alternativeName>
    <alternativeName>
        <fullName evidence="7">16S rRNA dimethylase</fullName>
    </alternativeName>
    <alternativeName>
        <fullName evidence="7">S-adenosylmethionine-6-N', N'-adenosyl(rRNA) dimethyltransferase</fullName>
    </alternativeName>
</protein>
<feature type="binding site" evidence="7 8">
    <location>
        <position position="155"/>
    </location>
    <ligand>
        <name>S-adenosyl-L-methionine</name>
        <dbReference type="ChEBI" id="CHEBI:59789"/>
    </ligand>
</feature>
<evidence type="ECO:0000256" key="5">
    <source>
        <dbReference type="ARBA" id="ARBA00022691"/>
    </source>
</evidence>
<dbReference type="GO" id="GO:0005829">
    <property type="term" value="C:cytosol"/>
    <property type="evidence" value="ECO:0007669"/>
    <property type="project" value="TreeGrafter"/>
</dbReference>
<feature type="domain" description="Ribosomal RNA adenine methylase transferase N-terminal" evidence="10">
    <location>
        <begin position="41"/>
        <end position="260"/>
    </location>
</feature>
<feature type="binding site" evidence="7 8">
    <location>
        <position position="175"/>
    </location>
    <ligand>
        <name>S-adenosyl-L-methionine</name>
        <dbReference type="ChEBI" id="CHEBI:59789"/>
    </ligand>
</feature>
<evidence type="ECO:0000256" key="2">
    <source>
        <dbReference type="ARBA" id="ARBA00022552"/>
    </source>
</evidence>
<evidence type="ECO:0000259" key="10">
    <source>
        <dbReference type="SMART" id="SM00650"/>
    </source>
</evidence>
<dbReference type="InterPro" id="IPR020598">
    <property type="entry name" value="rRNA_Ade_methylase_Trfase_N"/>
</dbReference>
<comment type="subcellular location">
    <subcellularLocation>
        <location evidence="7">Cytoplasm</location>
    </subcellularLocation>
</comment>
<dbReference type="Proteomes" id="UP000306628">
    <property type="component" value="Unassembled WGS sequence"/>
</dbReference>
<evidence type="ECO:0000256" key="4">
    <source>
        <dbReference type="ARBA" id="ARBA00022679"/>
    </source>
</evidence>
<comment type="similarity">
    <text evidence="7">Belongs to the class I-like SAM-binding methyltransferase superfamily. rRNA adenine N(6)-methyltransferase family. RsmA subfamily.</text>
</comment>
<dbReference type="InterPro" id="IPR023165">
    <property type="entry name" value="rRNA_Ade_diMease-like_C"/>
</dbReference>
<feature type="compositionally biased region" description="Acidic residues" evidence="9">
    <location>
        <begin position="109"/>
        <end position="123"/>
    </location>
</feature>
<dbReference type="InterPro" id="IPR011530">
    <property type="entry name" value="rRNA_adenine_dimethylase"/>
</dbReference>
<evidence type="ECO:0000256" key="3">
    <source>
        <dbReference type="ARBA" id="ARBA00022603"/>
    </source>
</evidence>
<keyword evidence="3 7" id="KW-0489">Methyltransferase</keyword>
<feature type="binding site" evidence="7 8">
    <location>
        <position position="36"/>
    </location>
    <ligand>
        <name>S-adenosyl-L-methionine</name>
        <dbReference type="ChEBI" id="CHEBI:59789"/>
    </ligand>
</feature>
<keyword evidence="1 7" id="KW-0963">Cytoplasm</keyword>
<feature type="binding site" evidence="7 8">
    <location>
        <position position="61"/>
    </location>
    <ligand>
        <name>S-adenosyl-L-methionine</name>
        <dbReference type="ChEBI" id="CHEBI:59789"/>
    </ligand>
</feature>
<evidence type="ECO:0000256" key="1">
    <source>
        <dbReference type="ARBA" id="ARBA00022490"/>
    </source>
</evidence>
<keyword evidence="2 7" id="KW-0698">rRNA processing</keyword>
<dbReference type="GO" id="GO:0052908">
    <property type="term" value="F:16S rRNA (adenine(1518)-N(6)/adenine(1519)-N(6))-dimethyltransferase activity"/>
    <property type="evidence" value="ECO:0007669"/>
    <property type="project" value="UniProtKB-EC"/>
</dbReference>
<dbReference type="Gene3D" id="3.40.50.150">
    <property type="entry name" value="Vaccinia Virus protein VP39"/>
    <property type="match status" value="1"/>
</dbReference>
<feature type="binding site" evidence="7 8">
    <location>
        <position position="82"/>
    </location>
    <ligand>
        <name>S-adenosyl-L-methionine</name>
        <dbReference type="ChEBI" id="CHEBI:59789"/>
    </ligand>
</feature>
<evidence type="ECO:0000256" key="8">
    <source>
        <dbReference type="PROSITE-ProRule" id="PRU01026"/>
    </source>
</evidence>
<evidence type="ECO:0000256" key="6">
    <source>
        <dbReference type="ARBA" id="ARBA00022884"/>
    </source>
</evidence>
<dbReference type="InterPro" id="IPR001737">
    <property type="entry name" value="KsgA/Erm"/>
</dbReference>
<evidence type="ECO:0000313" key="11">
    <source>
        <dbReference type="EMBL" id="TMR26592.1"/>
    </source>
</evidence>
<comment type="caution">
    <text evidence="11">The sequence shown here is derived from an EMBL/GenBank/DDBJ whole genome shotgun (WGS) entry which is preliminary data.</text>
</comment>
<dbReference type="PANTHER" id="PTHR11727:SF7">
    <property type="entry name" value="DIMETHYLADENOSINE TRANSFERASE-RELATED"/>
    <property type="match status" value="1"/>
</dbReference>
<keyword evidence="5 7" id="KW-0949">S-adenosyl-L-methionine</keyword>
<dbReference type="EC" id="2.1.1.182" evidence="7"/>
<reference evidence="11 12" key="1">
    <citation type="submission" date="2019-05" db="EMBL/GenBank/DDBJ databases">
        <title>Draft genome sequence of Nonomuraea zeae DSM 100528.</title>
        <authorList>
            <person name="Saricaoglu S."/>
            <person name="Isik K."/>
        </authorList>
    </citation>
    <scope>NUCLEOTIDE SEQUENCE [LARGE SCALE GENOMIC DNA]</scope>
    <source>
        <strain evidence="11 12">DSM 100528</strain>
    </source>
</reference>
<evidence type="ECO:0000256" key="7">
    <source>
        <dbReference type="HAMAP-Rule" id="MF_00607"/>
    </source>
</evidence>
<dbReference type="InterPro" id="IPR029063">
    <property type="entry name" value="SAM-dependent_MTases_sf"/>
</dbReference>
<name>A0A5S4G158_9ACTN</name>
<keyword evidence="4 7" id="KW-0808">Transferase</keyword>
<dbReference type="Gene3D" id="1.10.8.100">
    <property type="entry name" value="Ribosomal RNA adenine dimethylase-like, domain 2"/>
    <property type="match status" value="1"/>
</dbReference>